<proteinExistence type="predicted"/>
<feature type="region of interest" description="Disordered" evidence="1">
    <location>
        <begin position="157"/>
        <end position="180"/>
    </location>
</feature>
<comment type="caution">
    <text evidence="2">The sequence shown here is derived from an EMBL/GenBank/DDBJ whole genome shotgun (WGS) entry which is preliminary data.</text>
</comment>
<evidence type="ECO:0000313" key="2">
    <source>
        <dbReference type="EMBL" id="GFX95025.1"/>
    </source>
</evidence>
<gene>
    <name evidence="2" type="ORF">TNCV_3046571</name>
</gene>
<keyword evidence="3" id="KW-1185">Reference proteome</keyword>
<protein>
    <submittedName>
        <fullName evidence="2">Uncharacterized protein</fullName>
    </submittedName>
</protein>
<evidence type="ECO:0000256" key="1">
    <source>
        <dbReference type="SAM" id="MobiDB-lite"/>
    </source>
</evidence>
<sequence>MEPLGVYRIFERSSEMRKLQYVNFFGDGDSKGYASVKDIYGGYMAVIQFNKGFHGLIDILKHFGVTVGVLTSKGFSELDEIRKTDSKRHSLTVAKVARKKKNRLAKKKKKNIKNELIEGENKIFISSCIHSEGRKIRSWYLPFRTNARTLPITPKRMASRDVGTSSTDITPPHAPLPVFR</sequence>
<name>A0A8X6RR88_TRICX</name>
<organism evidence="2 3">
    <name type="scientific">Trichonephila clavipes</name>
    <name type="common">Golden silk orbweaver</name>
    <name type="synonym">Nephila clavipes</name>
    <dbReference type="NCBI Taxonomy" id="2585209"/>
    <lineage>
        <taxon>Eukaryota</taxon>
        <taxon>Metazoa</taxon>
        <taxon>Ecdysozoa</taxon>
        <taxon>Arthropoda</taxon>
        <taxon>Chelicerata</taxon>
        <taxon>Arachnida</taxon>
        <taxon>Araneae</taxon>
        <taxon>Araneomorphae</taxon>
        <taxon>Entelegynae</taxon>
        <taxon>Araneoidea</taxon>
        <taxon>Nephilidae</taxon>
        <taxon>Trichonephila</taxon>
    </lineage>
</organism>
<accession>A0A8X6RR88</accession>
<dbReference type="EMBL" id="BMAU01021182">
    <property type="protein sequence ID" value="GFX95025.1"/>
    <property type="molecule type" value="Genomic_DNA"/>
</dbReference>
<evidence type="ECO:0000313" key="3">
    <source>
        <dbReference type="Proteomes" id="UP000887159"/>
    </source>
</evidence>
<reference evidence="2" key="1">
    <citation type="submission" date="2020-08" db="EMBL/GenBank/DDBJ databases">
        <title>Multicomponent nature underlies the extraordinary mechanical properties of spider dragline silk.</title>
        <authorList>
            <person name="Kono N."/>
            <person name="Nakamura H."/>
            <person name="Mori M."/>
            <person name="Yoshida Y."/>
            <person name="Ohtoshi R."/>
            <person name="Malay A.D."/>
            <person name="Moran D.A.P."/>
            <person name="Tomita M."/>
            <person name="Numata K."/>
            <person name="Arakawa K."/>
        </authorList>
    </citation>
    <scope>NUCLEOTIDE SEQUENCE</scope>
</reference>
<dbReference type="AlphaFoldDB" id="A0A8X6RR88"/>
<dbReference type="Proteomes" id="UP000887159">
    <property type="component" value="Unassembled WGS sequence"/>
</dbReference>